<dbReference type="Proteomes" id="UP000651050">
    <property type="component" value="Unassembled WGS sequence"/>
</dbReference>
<dbReference type="GO" id="GO:0016757">
    <property type="term" value="F:glycosyltransferase activity"/>
    <property type="evidence" value="ECO:0007669"/>
    <property type="project" value="UniProtKB-KW"/>
</dbReference>
<accession>A0A931MIQ2</accession>
<dbReference type="EMBL" id="JADWYS010000001">
    <property type="protein sequence ID" value="MBG9390079.1"/>
    <property type="molecule type" value="Genomic_DNA"/>
</dbReference>
<comment type="caution">
    <text evidence="3">The sequence shown here is derived from an EMBL/GenBank/DDBJ whole genome shotgun (WGS) entry which is preliminary data.</text>
</comment>
<dbReference type="InterPro" id="IPR004629">
    <property type="entry name" value="WecG_TagA_CpsF"/>
</dbReference>
<evidence type="ECO:0000256" key="1">
    <source>
        <dbReference type="ARBA" id="ARBA00022676"/>
    </source>
</evidence>
<evidence type="ECO:0000313" key="4">
    <source>
        <dbReference type="Proteomes" id="UP000651050"/>
    </source>
</evidence>
<organism evidence="3 4">
    <name type="scientific">Caenimonas aquaedulcis</name>
    <dbReference type="NCBI Taxonomy" id="2793270"/>
    <lineage>
        <taxon>Bacteria</taxon>
        <taxon>Pseudomonadati</taxon>
        <taxon>Pseudomonadota</taxon>
        <taxon>Betaproteobacteria</taxon>
        <taxon>Burkholderiales</taxon>
        <taxon>Comamonadaceae</taxon>
        <taxon>Caenimonas</taxon>
    </lineage>
</organism>
<protein>
    <submittedName>
        <fullName evidence="3">WecB/TagA/CpsF family glycosyltransferase</fullName>
    </submittedName>
</protein>
<sequence>MGEALSPEWRTRWHHLVKALTRVQSERGEKQLLDSLAHPLEPVVVGFVNAHAMNSAAVSQTFYNALSSADILLRDGIGLKILLRLLNQPPGLNLNGTDLIPKILARYPGRKIALFGTQDPYLSTAREVIETRIAPASHCVTAHGFLEPTEYLKLAAQHKPALIVLGMGMPKQEDVAVMLRAALGYPCVIVCGGAILDFLGNKTTRAPAWMRKTGMEWAYRLALEPKRLFRRYVMGNPLFLSRAVRLATRTPRPGESAKA</sequence>
<dbReference type="Pfam" id="PF03808">
    <property type="entry name" value="Glyco_tran_WecG"/>
    <property type="match status" value="1"/>
</dbReference>
<dbReference type="NCBIfam" id="TIGR00696">
    <property type="entry name" value="wecG_tagA_cpsF"/>
    <property type="match status" value="1"/>
</dbReference>
<keyword evidence="4" id="KW-1185">Reference proteome</keyword>
<dbReference type="PANTHER" id="PTHR34136:SF1">
    <property type="entry name" value="UDP-N-ACETYL-D-MANNOSAMINURONIC ACID TRANSFERASE"/>
    <property type="match status" value="1"/>
</dbReference>
<evidence type="ECO:0000313" key="3">
    <source>
        <dbReference type="EMBL" id="MBG9390079.1"/>
    </source>
</evidence>
<evidence type="ECO:0000256" key="2">
    <source>
        <dbReference type="ARBA" id="ARBA00022679"/>
    </source>
</evidence>
<keyword evidence="1" id="KW-0328">Glycosyltransferase</keyword>
<dbReference type="PANTHER" id="PTHR34136">
    <property type="match status" value="1"/>
</dbReference>
<proteinExistence type="predicted"/>
<keyword evidence="2" id="KW-0808">Transferase</keyword>
<dbReference type="CDD" id="cd06533">
    <property type="entry name" value="Glyco_transf_WecG_TagA"/>
    <property type="match status" value="1"/>
</dbReference>
<gene>
    <name evidence="3" type="ORF">I5803_18770</name>
</gene>
<name>A0A931MIQ2_9BURK</name>
<reference evidence="3" key="1">
    <citation type="submission" date="2020-11" db="EMBL/GenBank/DDBJ databases">
        <title>Bacterial whole genome sequence for Caenimonas sp. DR4.4.</title>
        <authorList>
            <person name="Le V."/>
            <person name="Ko S.-R."/>
            <person name="Ahn C.-Y."/>
            <person name="Oh H.-M."/>
        </authorList>
    </citation>
    <scope>NUCLEOTIDE SEQUENCE</scope>
    <source>
        <strain evidence="3">DR4.4</strain>
    </source>
</reference>
<dbReference type="AlphaFoldDB" id="A0A931MIQ2"/>